<evidence type="ECO:0000256" key="1">
    <source>
        <dbReference type="SAM" id="MobiDB-lite"/>
    </source>
</evidence>
<protein>
    <submittedName>
        <fullName evidence="3">ATP-binding protein</fullName>
    </submittedName>
</protein>
<dbReference type="PANTHER" id="PTHR34301:SF8">
    <property type="entry name" value="ATPASE DOMAIN-CONTAINING PROTEIN"/>
    <property type="match status" value="1"/>
</dbReference>
<reference evidence="3 4" key="1">
    <citation type="submission" date="2019-08" db="EMBL/GenBank/DDBJ databases">
        <authorList>
            <person name="Chen S.-C."/>
            <person name="Lai M.-C."/>
            <person name="You Y.-T."/>
        </authorList>
    </citation>
    <scope>NUCLEOTIDE SEQUENCE [LARGE SCALE GENOMIC DNA]</scope>
    <source>
        <strain evidence="3 4">P2F9704a</strain>
    </source>
</reference>
<name>A0ABD4TJJ6_9EURY</name>
<dbReference type="RefSeq" id="WP_255331376.1">
    <property type="nucleotide sequence ID" value="NZ_VOTZ01000001.1"/>
</dbReference>
<evidence type="ECO:0000313" key="4">
    <source>
        <dbReference type="Proteomes" id="UP001524383"/>
    </source>
</evidence>
<accession>A0ABD4TJJ6</accession>
<dbReference type="AlphaFoldDB" id="A0ABD4TJJ6"/>
<keyword evidence="3" id="KW-0067">ATP-binding</keyword>
<dbReference type="PANTHER" id="PTHR34301">
    <property type="entry name" value="DNA-BINDING PROTEIN-RELATED"/>
    <property type="match status" value="1"/>
</dbReference>
<gene>
    <name evidence="3" type="ORF">FTO68_00470</name>
</gene>
<feature type="domain" description="Orc1-like AAA ATPase" evidence="2">
    <location>
        <begin position="58"/>
        <end position="230"/>
    </location>
</feature>
<keyword evidence="3" id="KW-0547">Nucleotide-binding</keyword>
<dbReference type="Proteomes" id="UP001524383">
    <property type="component" value="Unassembled WGS sequence"/>
</dbReference>
<keyword evidence="4" id="KW-1185">Reference proteome</keyword>
<dbReference type="SUPFAM" id="SSF52540">
    <property type="entry name" value="P-loop containing nucleoside triphosphate hydrolases"/>
    <property type="match status" value="1"/>
</dbReference>
<feature type="compositionally biased region" description="Pro residues" evidence="1">
    <location>
        <begin position="1"/>
        <end position="10"/>
    </location>
</feature>
<comment type="caution">
    <text evidence="3">The sequence shown here is derived from an EMBL/GenBank/DDBJ whole genome shotgun (WGS) entry which is preliminary data.</text>
</comment>
<organism evidence="3 4">
    <name type="scientific">Methanocalculus taiwanensis</name>
    <dbReference type="NCBI Taxonomy" id="106207"/>
    <lineage>
        <taxon>Archaea</taxon>
        <taxon>Methanobacteriati</taxon>
        <taxon>Methanobacteriota</taxon>
        <taxon>Stenosarchaea group</taxon>
        <taxon>Methanomicrobia</taxon>
        <taxon>Methanomicrobiales</taxon>
        <taxon>Methanocalculaceae</taxon>
        <taxon>Methanocalculus</taxon>
    </lineage>
</organism>
<evidence type="ECO:0000313" key="3">
    <source>
        <dbReference type="EMBL" id="MCQ1537470.1"/>
    </source>
</evidence>
<feature type="compositionally biased region" description="Basic and acidic residues" evidence="1">
    <location>
        <begin position="16"/>
        <end position="33"/>
    </location>
</feature>
<dbReference type="InterPro" id="IPR041664">
    <property type="entry name" value="AAA_16"/>
</dbReference>
<dbReference type="Gene3D" id="3.40.50.300">
    <property type="entry name" value="P-loop containing nucleotide triphosphate hydrolases"/>
    <property type="match status" value="1"/>
</dbReference>
<evidence type="ECO:0000259" key="2">
    <source>
        <dbReference type="Pfam" id="PF13191"/>
    </source>
</evidence>
<dbReference type="GO" id="GO:0005524">
    <property type="term" value="F:ATP binding"/>
    <property type="evidence" value="ECO:0007669"/>
    <property type="project" value="UniProtKB-KW"/>
</dbReference>
<dbReference type="EMBL" id="VOTZ01000001">
    <property type="protein sequence ID" value="MCQ1537470.1"/>
    <property type="molecule type" value="Genomic_DNA"/>
</dbReference>
<sequence length="432" mass="49903">MHIPENPPNPSLAKNHYRENQIHRPPSDTHSDTPTKPPDQIMAEQIFIVGGEVEPPYFIGRDEEVRRIRLDLLSRAQHNVIIGPRRIGKTSLLKNLKRSIGDEVLFVQVNCRMITHPSDFFRITTRAMVETYEEKHRVKGLARKFSDIFKATITRATRSIAEIGGSIEHIGQIYLRFRESEVTESELIEETFCFIGHFAGEIDEQIVIAFDEFQELSRFNPAIFSLFKTHMDSRPDVRYIFSGSSVALLNKVFLKPDSPLYLMAAKVRLEPIGEEEVSRYIRSRLQMQKITITGDALDTIYRYTDGFPFYFQKMGFLLYQQTILEGRDSITSDDTELAFSSMLDEFDSEFESRYACKFSRQQQDILKYLSAEKTRRLKDIAESMGTQSSSLTASMRDLTNTMTIDKPAEGRYGILDSVFRIWLARNILRNNE</sequence>
<feature type="region of interest" description="Disordered" evidence="1">
    <location>
        <begin position="1"/>
        <end position="38"/>
    </location>
</feature>
<proteinExistence type="predicted"/>
<dbReference type="Pfam" id="PF13191">
    <property type="entry name" value="AAA_16"/>
    <property type="match status" value="1"/>
</dbReference>
<dbReference type="InterPro" id="IPR027417">
    <property type="entry name" value="P-loop_NTPase"/>
</dbReference>